<gene>
    <name evidence="2" type="ORF">ACT75_04635</name>
    <name evidence="3" type="ORF">CQR80_09115</name>
    <name evidence="4" type="ORF">FXB79_07900</name>
</gene>
<evidence type="ECO:0000256" key="1">
    <source>
        <dbReference type="SAM" id="Phobius"/>
    </source>
</evidence>
<reference evidence="3 6" key="2">
    <citation type="submission" date="2017-10" db="EMBL/GenBank/DDBJ databases">
        <title>Draft genome sequences of Aggregatibacter actinomycetemcomitans strains 310a and 310b.</title>
        <authorList>
            <person name="May A.C."/>
            <person name="Ohta H."/>
            <person name="Maeda H."/>
            <person name="Kokeguchi S."/>
            <person name="Cugini C."/>
        </authorList>
    </citation>
    <scope>NUCLEOTIDE SEQUENCE [LARGE SCALE GENOMIC DNA]</scope>
    <source>
        <strain evidence="3 6">310b</strain>
    </source>
</reference>
<dbReference type="EMBL" id="CP012959">
    <property type="protein sequence ID" value="AMQ93857.1"/>
    <property type="molecule type" value="Genomic_DNA"/>
</dbReference>
<proteinExistence type="predicted"/>
<protein>
    <submittedName>
        <fullName evidence="4">Uncharacterized protein</fullName>
    </submittedName>
</protein>
<dbReference type="Proteomes" id="UP000323012">
    <property type="component" value="Unassembled WGS sequence"/>
</dbReference>
<evidence type="ECO:0000313" key="7">
    <source>
        <dbReference type="Proteomes" id="UP000323012"/>
    </source>
</evidence>
<dbReference type="CDD" id="cd22249">
    <property type="entry name" value="UDM1_RNF168_RNF169-like"/>
    <property type="match status" value="1"/>
</dbReference>
<evidence type="ECO:0000313" key="2">
    <source>
        <dbReference type="EMBL" id="AMQ93857.1"/>
    </source>
</evidence>
<feature type="transmembrane region" description="Helical" evidence="1">
    <location>
        <begin position="35"/>
        <end position="53"/>
    </location>
</feature>
<sequence>MDKKHIYHNLGYSIRKTNKDEIEIKLSFLDGVLRGFFRIMIIAILIIISIGDVSHRQFPLSGIYHSIQKDIEWATNPDKDILPLYEKYLTYMNNDNFRKEFPSLKFKTYKEYRQGYIDRNKWQEIRAYLHPIWISFIAFLFFYPHHRTLRLNRKYRVLYSQNIMGTGVVPVPEKGDPLSGVLYDCFSVYPFGGGKRFSLFLMLKLFKGKARDGFFLGIYPTPNPDHNEHLIRAMREFFTEENPEFLQHIGRCYRTPWFRPLIAFCNSFSPIYFPLFRRKKAEKAIKAYLAEWNKLKPKEQRARYDAAQAQQKKMNEELKKQGFYNKVGNRWTWRD</sequence>
<dbReference type="OrthoDB" id="5690088at2"/>
<keyword evidence="6" id="KW-1185">Reference proteome</keyword>
<keyword evidence="1" id="KW-0812">Transmembrane</keyword>
<feature type="transmembrane region" description="Helical" evidence="1">
    <location>
        <begin position="127"/>
        <end position="144"/>
    </location>
</feature>
<dbReference type="EMBL" id="VSED01000021">
    <property type="protein sequence ID" value="TYA38571.1"/>
    <property type="molecule type" value="Genomic_DNA"/>
</dbReference>
<dbReference type="EMBL" id="PCGW01000019">
    <property type="protein sequence ID" value="PHO19987.1"/>
    <property type="molecule type" value="Genomic_DNA"/>
</dbReference>
<dbReference type="AlphaFoldDB" id="A0A5D0EJC2"/>
<evidence type="ECO:0000313" key="6">
    <source>
        <dbReference type="Proteomes" id="UP000226080"/>
    </source>
</evidence>
<dbReference type="Proteomes" id="UP000226080">
    <property type="component" value="Unassembled WGS sequence"/>
</dbReference>
<evidence type="ECO:0000313" key="3">
    <source>
        <dbReference type="EMBL" id="PHO19987.1"/>
    </source>
</evidence>
<dbReference type="RefSeq" id="WP_005540439.1">
    <property type="nucleotide sequence ID" value="NZ_CP012959.1"/>
</dbReference>
<name>A0A5D0EJC2_AGGAC</name>
<keyword evidence="1" id="KW-0472">Membrane</keyword>
<accession>A0A5D0EJC2</accession>
<evidence type="ECO:0000313" key="5">
    <source>
        <dbReference type="Proteomes" id="UP000072236"/>
    </source>
</evidence>
<reference evidence="4 7" key="3">
    <citation type="submission" date="2019-08" db="EMBL/GenBank/DDBJ databases">
        <title>Whole genome sequencing of Aggregatibacter actinomycetemcomitans cultured from blood stream infections in Denmark reveals a novel phylogenetic lineage expressing serotype a membrane O polysaccharide.</title>
        <authorList>
            <person name="Nedergaard S."/>
            <person name="Kobel C.M."/>
            <person name="Nielsen M.B."/>
            <person name="Moeller R.T."/>
            <person name="Jensen A.B."/>
            <person name="Noerskov-Lauritsen N."/>
        </authorList>
    </citation>
    <scope>NUCLEOTIDE SEQUENCE [LARGE SCALE GENOMIC DNA]</scope>
    <source>
        <strain evidence="4 7">PN_563</strain>
    </source>
</reference>
<dbReference type="KEGG" id="aact:ACT75_04635"/>
<evidence type="ECO:0000313" key="4">
    <source>
        <dbReference type="EMBL" id="TYA38571.1"/>
    </source>
</evidence>
<organism evidence="4 7">
    <name type="scientific">Aggregatibacter actinomycetemcomitans</name>
    <name type="common">Actinobacillus actinomycetemcomitans</name>
    <name type="synonym">Haemophilus actinomycetemcomitans</name>
    <dbReference type="NCBI Taxonomy" id="714"/>
    <lineage>
        <taxon>Bacteria</taxon>
        <taxon>Pseudomonadati</taxon>
        <taxon>Pseudomonadota</taxon>
        <taxon>Gammaproteobacteria</taxon>
        <taxon>Pasteurellales</taxon>
        <taxon>Pasteurellaceae</taxon>
        <taxon>Aggregatibacter</taxon>
    </lineage>
</organism>
<keyword evidence="1" id="KW-1133">Transmembrane helix</keyword>
<reference evidence="2 5" key="1">
    <citation type="submission" date="2015-10" db="EMBL/GenBank/DDBJ databases">
        <title>Tn-seq of a polymicrobial infection.</title>
        <authorList>
            <person name="Stacy A."/>
            <person name="Rumbaugh K.P."/>
            <person name="Whiteley M."/>
        </authorList>
    </citation>
    <scope>NUCLEOTIDE SEQUENCE [LARGE SCALE GENOMIC DNA]</scope>
    <source>
        <strain evidence="2 5">624</strain>
    </source>
</reference>
<dbReference type="Proteomes" id="UP000072236">
    <property type="component" value="Chromosome"/>
</dbReference>